<gene>
    <name evidence="1" type="ORF">CIB84_004554</name>
</gene>
<reference evidence="1 2" key="1">
    <citation type="submission" date="2018-01" db="EMBL/GenBank/DDBJ databases">
        <title>Comparison of the Chinese Bamboo Partridge and Red Junglefowl genome sequences highlights the importance of demography in genome evolution.</title>
        <authorList>
            <person name="Tiley G.P."/>
            <person name="Kimball R.T."/>
            <person name="Braun E.L."/>
            <person name="Burleigh J.G."/>
        </authorList>
    </citation>
    <scope>NUCLEOTIDE SEQUENCE [LARGE SCALE GENOMIC DNA]</scope>
    <source>
        <strain evidence="1">RTK389</strain>
        <tissue evidence="1">Blood</tissue>
    </source>
</reference>
<dbReference type="Proteomes" id="UP000237246">
    <property type="component" value="Unassembled WGS sequence"/>
</dbReference>
<comment type="caution">
    <text evidence="1">The sequence shown here is derived from an EMBL/GenBank/DDBJ whole genome shotgun (WGS) entry which is preliminary data.</text>
</comment>
<dbReference type="AlphaFoldDB" id="A0A2P4T5P2"/>
<name>A0A2P4T5P2_BAMTH</name>
<keyword evidence="2" id="KW-1185">Reference proteome</keyword>
<sequence length="151" mass="16585">MKKTIPLSNETETVLLNVRLLLPVAGAGGAQRPQTESLPAGNLPSFIVQEPSVNILQHTDEDINMLDCRISPYFTANTQILWPGREVQAHGLDTWFTCTIKHTAGKYTATAFLVQGHEDREHQTPGQLHQGIAEQTHVSGNVPLGNIMHSQ</sequence>
<protein>
    <submittedName>
        <fullName evidence="1">Uncharacterized protein</fullName>
    </submittedName>
</protein>
<accession>A0A2P4T5P2</accession>
<dbReference type="OrthoDB" id="354769at2759"/>
<organism evidence="1 2">
    <name type="scientific">Bambusicola thoracicus</name>
    <name type="common">Chinese bamboo-partridge</name>
    <name type="synonym">Perdix thoracica</name>
    <dbReference type="NCBI Taxonomy" id="9083"/>
    <lineage>
        <taxon>Eukaryota</taxon>
        <taxon>Metazoa</taxon>
        <taxon>Chordata</taxon>
        <taxon>Craniata</taxon>
        <taxon>Vertebrata</taxon>
        <taxon>Euteleostomi</taxon>
        <taxon>Archelosauria</taxon>
        <taxon>Archosauria</taxon>
        <taxon>Dinosauria</taxon>
        <taxon>Saurischia</taxon>
        <taxon>Theropoda</taxon>
        <taxon>Coelurosauria</taxon>
        <taxon>Aves</taxon>
        <taxon>Neognathae</taxon>
        <taxon>Galloanserae</taxon>
        <taxon>Galliformes</taxon>
        <taxon>Phasianidae</taxon>
        <taxon>Perdicinae</taxon>
        <taxon>Bambusicola</taxon>
    </lineage>
</organism>
<evidence type="ECO:0000313" key="2">
    <source>
        <dbReference type="Proteomes" id="UP000237246"/>
    </source>
</evidence>
<evidence type="ECO:0000313" key="1">
    <source>
        <dbReference type="EMBL" id="POI31695.1"/>
    </source>
</evidence>
<proteinExistence type="predicted"/>
<dbReference type="EMBL" id="PPHD01007892">
    <property type="protein sequence ID" value="POI31695.1"/>
    <property type="molecule type" value="Genomic_DNA"/>
</dbReference>